<reference evidence="8 9" key="1">
    <citation type="submission" date="2024-06" db="EMBL/GenBank/DDBJ databases">
        <authorList>
            <person name="Tuo L."/>
        </authorList>
    </citation>
    <scope>NUCLEOTIDE SEQUENCE [LARGE SCALE GENOMIC DNA]</scope>
    <source>
        <strain evidence="8 9">ZMM04-5</strain>
    </source>
</reference>
<keyword evidence="9" id="KW-1185">Reference proteome</keyword>
<keyword evidence="2" id="KW-1003">Cell membrane</keyword>
<keyword evidence="3 7" id="KW-0812">Transmembrane</keyword>
<comment type="subcellular location">
    <subcellularLocation>
        <location evidence="1">Cell membrane</location>
        <topology evidence="1">Multi-pass membrane protein</topology>
    </subcellularLocation>
</comment>
<evidence type="ECO:0000256" key="5">
    <source>
        <dbReference type="ARBA" id="ARBA00023136"/>
    </source>
</evidence>
<organism evidence="8 9">
    <name type="scientific">Mesorhizobium marinum</name>
    <dbReference type="NCBI Taxonomy" id="3228790"/>
    <lineage>
        <taxon>Bacteria</taxon>
        <taxon>Pseudomonadati</taxon>
        <taxon>Pseudomonadota</taxon>
        <taxon>Alphaproteobacteria</taxon>
        <taxon>Hyphomicrobiales</taxon>
        <taxon>Phyllobacteriaceae</taxon>
        <taxon>Mesorhizobium</taxon>
    </lineage>
</organism>
<accession>A0ABV3R4A2</accession>
<keyword evidence="5 7" id="KW-0472">Membrane</keyword>
<evidence type="ECO:0000313" key="8">
    <source>
        <dbReference type="EMBL" id="MEW9807920.1"/>
    </source>
</evidence>
<dbReference type="InterPro" id="IPR043428">
    <property type="entry name" value="LivM-like"/>
</dbReference>
<dbReference type="Proteomes" id="UP001556196">
    <property type="component" value="Unassembled WGS sequence"/>
</dbReference>
<dbReference type="RefSeq" id="WP_367725123.1">
    <property type="nucleotide sequence ID" value="NZ_JBFOCH010000029.1"/>
</dbReference>
<dbReference type="EMBL" id="JBFOCI010000006">
    <property type="protein sequence ID" value="MEW9807920.1"/>
    <property type="molecule type" value="Genomic_DNA"/>
</dbReference>
<proteinExistence type="predicted"/>
<feature type="region of interest" description="Disordered" evidence="6">
    <location>
        <begin position="307"/>
        <end position="326"/>
    </location>
</feature>
<protein>
    <submittedName>
        <fullName evidence="8">Branched-chain amino acid ABC transporter permease</fullName>
    </submittedName>
</protein>
<feature type="transmembrane region" description="Helical" evidence="7">
    <location>
        <begin position="29"/>
        <end position="48"/>
    </location>
</feature>
<evidence type="ECO:0000256" key="2">
    <source>
        <dbReference type="ARBA" id="ARBA00022475"/>
    </source>
</evidence>
<dbReference type="Pfam" id="PF02653">
    <property type="entry name" value="BPD_transp_2"/>
    <property type="match status" value="1"/>
</dbReference>
<evidence type="ECO:0000256" key="6">
    <source>
        <dbReference type="SAM" id="MobiDB-lite"/>
    </source>
</evidence>
<feature type="transmembrane region" description="Helical" evidence="7">
    <location>
        <begin position="147"/>
        <end position="166"/>
    </location>
</feature>
<evidence type="ECO:0000256" key="3">
    <source>
        <dbReference type="ARBA" id="ARBA00022692"/>
    </source>
</evidence>
<dbReference type="CDD" id="cd06581">
    <property type="entry name" value="TM_PBP1_LivM_like"/>
    <property type="match status" value="1"/>
</dbReference>
<gene>
    <name evidence="8" type="ORF">ABUE31_18180</name>
</gene>
<feature type="transmembrane region" description="Helical" evidence="7">
    <location>
        <begin position="197"/>
        <end position="214"/>
    </location>
</feature>
<feature type="transmembrane region" description="Helical" evidence="7">
    <location>
        <begin position="272"/>
        <end position="292"/>
    </location>
</feature>
<feature type="transmembrane region" description="Helical" evidence="7">
    <location>
        <begin position="55"/>
        <end position="73"/>
    </location>
</feature>
<feature type="transmembrane region" description="Helical" evidence="7">
    <location>
        <begin position="79"/>
        <end position="99"/>
    </location>
</feature>
<evidence type="ECO:0000256" key="1">
    <source>
        <dbReference type="ARBA" id="ARBA00004651"/>
    </source>
</evidence>
<sequence>MKTTLILAAAAAVFAVLAAAPFFLGPYGVGLMIGLMGYVTLASAWGLFSGRTGYVSLATVAFFGIGAYAVAALSETMPYPAVLLVAAMVGLAVALLVGLSTLRLAGVYFVIFTFGLAELIRQLVTWYETAVTGTLGRYIFLPITPEQIYWQLLVLCAVTLLFTWWIDRSRLGLALKVIADDEVVASHIGIDIARTKLALFAASAVIITLVGAIQAPRWTYVEPAIVFNPTVSFLTLIMALLGGASRLWGPALGAIPLFLLFEWLSANFPNHYSILLGLLFIVIVFLLPRGVAGLLETLVRRRTGEAKASSGEVASPTLAAGRESRP</sequence>
<feature type="transmembrane region" description="Helical" evidence="7">
    <location>
        <begin position="106"/>
        <end position="127"/>
    </location>
</feature>
<comment type="caution">
    <text evidence="8">The sequence shown here is derived from an EMBL/GenBank/DDBJ whole genome shotgun (WGS) entry which is preliminary data.</text>
</comment>
<dbReference type="InterPro" id="IPR001851">
    <property type="entry name" value="ABC_transp_permease"/>
</dbReference>
<evidence type="ECO:0000256" key="7">
    <source>
        <dbReference type="SAM" id="Phobius"/>
    </source>
</evidence>
<evidence type="ECO:0000256" key="4">
    <source>
        <dbReference type="ARBA" id="ARBA00022989"/>
    </source>
</evidence>
<feature type="transmembrane region" description="Helical" evidence="7">
    <location>
        <begin position="247"/>
        <end position="266"/>
    </location>
</feature>
<dbReference type="PANTHER" id="PTHR30482">
    <property type="entry name" value="HIGH-AFFINITY BRANCHED-CHAIN AMINO ACID TRANSPORT SYSTEM PERMEASE"/>
    <property type="match status" value="1"/>
</dbReference>
<keyword evidence="4 7" id="KW-1133">Transmembrane helix</keyword>
<evidence type="ECO:0000313" key="9">
    <source>
        <dbReference type="Proteomes" id="UP001556196"/>
    </source>
</evidence>
<feature type="transmembrane region" description="Helical" evidence="7">
    <location>
        <begin position="220"/>
        <end position="240"/>
    </location>
</feature>
<dbReference type="PANTHER" id="PTHR30482:SF20">
    <property type="entry name" value="HIGH-AFFINITY BRANCHED-CHAIN AMINO ACID TRANSPORT SYSTEM PERMEASE PROTEIN LIVM"/>
    <property type="match status" value="1"/>
</dbReference>
<name>A0ABV3R4A2_9HYPH</name>